<reference evidence="2 3" key="1">
    <citation type="journal article" date="2018" name="Nat. Ecol. Evol.">
        <title>Pezizomycetes genomes reveal the molecular basis of ectomycorrhizal truffle lifestyle.</title>
        <authorList>
            <person name="Murat C."/>
            <person name="Payen T."/>
            <person name="Noel B."/>
            <person name="Kuo A."/>
            <person name="Morin E."/>
            <person name="Chen J."/>
            <person name="Kohler A."/>
            <person name="Krizsan K."/>
            <person name="Balestrini R."/>
            <person name="Da Silva C."/>
            <person name="Montanini B."/>
            <person name="Hainaut M."/>
            <person name="Levati E."/>
            <person name="Barry K.W."/>
            <person name="Belfiori B."/>
            <person name="Cichocki N."/>
            <person name="Clum A."/>
            <person name="Dockter R.B."/>
            <person name="Fauchery L."/>
            <person name="Guy J."/>
            <person name="Iotti M."/>
            <person name="Le Tacon F."/>
            <person name="Lindquist E.A."/>
            <person name="Lipzen A."/>
            <person name="Malagnac F."/>
            <person name="Mello A."/>
            <person name="Molinier V."/>
            <person name="Miyauchi S."/>
            <person name="Poulain J."/>
            <person name="Riccioni C."/>
            <person name="Rubini A."/>
            <person name="Sitrit Y."/>
            <person name="Splivallo R."/>
            <person name="Traeger S."/>
            <person name="Wang M."/>
            <person name="Zifcakova L."/>
            <person name="Wipf D."/>
            <person name="Zambonelli A."/>
            <person name="Paolocci F."/>
            <person name="Nowrousian M."/>
            <person name="Ottonello S."/>
            <person name="Baldrian P."/>
            <person name="Spatafora J.W."/>
            <person name="Henrissat B."/>
            <person name="Nagy L.G."/>
            <person name="Aury J.M."/>
            <person name="Wincker P."/>
            <person name="Grigoriev I.V."/>
            <person name="Bonfante P."/>
            <person name="Martin F.M."/>
        </authorList>
    </citation>
    <scope>NUCLEOTIDE SEQUENCE [LARGE SCALE GENOMIC DNA]</scope>
    <source>
        <strain evidence="2 3">120613-1</strain>
    </source>
</reference>
<evidence type="ECO:0000256" key="1">
    <source>
        <dbReference type="SAM" id="MobiDB-lite"/>
    </source>
</evidence>
<keyword evidence="3" id="KW-1185">Reference proteome</keyword>
<evidence type="ECO:0000313" key="3">
    <source>
        <dbReference type="Proteomes" id="UP000276215"/>
    </source>
</evidence>
<sequence>MEKVSYHSSRTQATWQEGDNKQPYQIRCFATQFLVYCSPSPVRCPLSHMLKTKLKKKKNQSPKEGHIQHTQTHNPQLFPKTSPPIPFTPRKKKKNSIPGTNTTVHSAQHTRPSNILHFHHHHPNHHPPNLLKPKTKKKKNPQARIRNQNKQDSIPKPPHEKI</sequence>
<feature type="region of interest" description="Disordered" evidence="1">
    <location>
        <begin position="55"/>
        <end position="162"/>
    </location>
</feature>
<dbReference type="AlphaFoldDB" id="A0A3N4J7B2"/>
<protein>
    <submittedName>
        <fullName evidence="2">Uncharacterized protein</fullName>
    </submittedName>
</protein>
<dbReference type="EMBL" id="ML120458">
    <property type="protein sequence ID" value="RPA93167.1"/>
    <property type="molecule type" value="Genomic_DNA"/>
</dbReference>
<organism evidence="2 3">
    <name type="scientific">Choiromyces venosus 120613-1</name>
    <dbReference type="NCBI Taxonomy" id="1336337"/>
    <lineage>
        <taxon>Eukaryota</taxon>
        <taxon>Fungi</taxon>
        <taxon>Dikarya</taxon>
        <taxon>Ascomycota</taxon>
        <taxon>Pezizomycotina</taxon>
        <taxon>Pezizomycetes</taxon>
        <taxon>Pezizales</taxon>
        <taxon>Tuberaceae</taxon>
        <taxon>Choiromyces</taxon>
    </lineage>
</organism>
<gene>
    <name evidence="2" type="ORF">L873DRAFT_82719</name>
</gene>
<dbReference type="Proteomes" id="UP000276215">
    <property type="component" value="Unassembled WGS sequence"/>
</dbReference>
<proteinExistence type="predicted"/>
<accession>A0A3N4J7B2</accession>
<feature type="compositionally biased region" description="Polar residues" evidence="1">
    <location>
        <begin position="97"/>
        <end position="113"/>
    </location>
</feature>
<evidence type="ECO:0000313" key="2">
    <source>
        <dbReference type="EMBL" id="RPA93167.1"/>
    </source>
</evidence>
<name>A0A3N4J7B2_9PEZI</name>